<evidence type="ECO:0000256" key="7">
    <source>
        <dbReference type="ARBA" id="ARBA00022967"/>
    </source>
</evidence>
<dbReference type="GO" id="GO:0042626">
    <property type="term" value="F:ATPase-coupled transmembrane transporter activity"/>
    <property type="evidence" value="ECO:0007669"/>
    <property type="project" value="TreeGrafter"/>
</dbReference>
<dbReference type="FunFam" id="3.40.50.300:FF:000224">
    <property type="entry name" value="Energy-coupling factor transporter ATP-binding protein EcfA"/>
    <property type="match status" value="1"/>
</dbReference>
<evidence type="ECO:0000313" key="12">
    <source>
        <dbReference type="Proteomes" id="UP000288215"/>
    </source>
</evidence>
<evidence type="ECO:0000256" key="6">
    <source>
        <dbReference type="ARBA" id="ARBA00022840"/>
    </source>
</evidence>
<evidence type="ECO:0000256" key="3">
    <source>
        <dbReference type="ARBA" id="ARBA00022448"/>
    </source>
</evidence>
<dbReference type="GO" id="GO:0016887">
    <property type="term" value="F:ATP hydrolysis activity"/>
    <property type="evidence" value="ECO:0007669"/>
    <property type="project" value="InterPro"/>
</dbReference>
<dbReference type="InterPro" id="IPR027417">
    <property type="entry name" value="P-loop_NTPase"/>
</dbReference>
<accession>A0A3S3TR59</accession>
<keyword evidence="8" id="KW-0472">Membrane</keyword>
<dbReference type="SUPFAM" id="SSF52540">
    <property type="entry name" value="P-loop containing nucleoside triphosphate hydrolases"/>
    <property type="match status" value="1"/>
</dbReference>
<dbReference type="PANTHER" id="PTHR43553">
    <property type="entry name" value="HEAVY METAL TRANSPORTER"/>
    <property type="match status" value="1"/>
</dbReference>
<dbReference type="Pfam" id="PF00005">
    <property type="entry name" value="ABC_tran"/>
    <property type="match status" value="1"/>
</dbReference>
<comment type="function">
    <text evidence="9">Probably part of an ABC transporter complex. Responsible for energy coupling to the transport system.</text>
</comment>
<proteinExistence type="inferred from homology"/>
<dbReference type="AlphaFoldDB" id="A0A3S3TR59"/>
<keyword evidence="4" id="KW-1003">Cell membrane</keyword>
<dbReference type="InterPro" id="IPR003439">
    <property type="entry name" value="ABC_transporter-like_ATP-bd"/>
</dbReference>
<protein>
    <recommendedName>
        <fullName evidence="10">ABC transporter domain-containing protein</fullName>
    </recommendedName>
</protein>
<sequence>MISIEGVTYSYGDGINALDGIDLEVKNSELLAIVGENGAGKTTLVKHLNGLLKPQRGRVMVEGIDTKETTVATLAKKVGLVFQNPDHMLFAETVEKELSFALTNFGLPPEEIARRVEWALIEFRLSNYRDRSPFTLSGGEKKRVSLASVLCYDPQIIVLDEPTTGQDSLQKTRLASTLTKLNRQGKTVVVVTHDIEFVADFIPRVVVMSRGKIIADGPTEEILVRKDVMEASSILPPQLAELSWKLGLESPSIKAEIIIEEIKQMLRGGQK</sequence>
<name>A0A3S3TR59_METS7</name>
<keyword evidence="3" id="KW-0813">Transport</keyword>
<dbReference type="EMBL" id="RXGA01000003">
    <property type="protein sequence ID" value="RWX72810.1"/>
    <property type="molecule type" value="Genomic_DNA"/>
</dbReference>
<dbReference type="SMART" id="SM00382">
    <property type="entry name" value="AAA"/>
    <property type="match status" value="1"/>
</dbReference>
<reference evidence="11 12" key="1">
    <citation type="submission" date="2018-12" db="EMBL/GenBank/DDBJ databases">
        <title>The complete genome of the methanogenic archaea of the candidate phylum Verstraetearchaeota, obtained from the metagenome of underground thermal water.</title>
        <authorList>
            <person name="Kadnikov V.V."/>
            <person name="Mardanov A.V."/>
            <person name="Beletsky A.V."/>
            <person name="Karnachuk O.V."/>
            <person name="Ravin N.V."/>
        </authorList>
    </citation>
    <scope>NUCLEOTIDE SEQUENCE [LARGE SCALE GENOMIC DNA]</scope>
    <source>
        <strain evidence="11">Ch88</strain>
    </source>
</reference>
<dbReference type="Proteomes" id="UP000288215">
    <property type="component" value="Unassembled WGS sequence"/>
</dbReference>
<comment type="similarity">
    <text evidence="2">Belongs to the ABC transporter superfamily.</text>
</comment>
<dbReference type="InterPro" id="IPR050095">
    <property type="entry name" value="ECF_ABC_transporter_ATP-bd"/>
</dbReference>
<dbReference type="GO" id="GO:0005524">
    <property type="term" value="F:ATP binding"/>
    <property type="evidence" value="ECO:0007669"/>
    <property type="project" value="UniProtKB-KW"/>
</dbReference>
<dbReference type="PANTHER" id="PTHR43553:SF25">
    <property type="entry name" value="ABC-TYPE COBALT TRANSPORT SYSTEM, ATPASE COMPONENT"/>
    <property type="match status" value="1"/>
</dbReference>
<dbReference type="InterPro" id="IPR017871">
    <property type="entry name" value="ABC_transporter-like_CS"/>
</dbReference>
<dbReference type="PROSITE" id="PS50893">
    <property type="entry name" value="ABC_TRANSPORTER_2"/>
    <property type="match status" value="1"/>
</dbReference>
<organism evidence="11 12">
    <name type="scientific">Methanosuratincola subterraneus</name>
    <dbReference type="NCBI Taxonomy" id="2593994"/>
    <lineage>
        <taxon>Archaea</taxon>
        <taxon>Thermoproteota</taxon>
        <taxon>Methanosuratincolia</taxon>
        <taxon>Candidatus Methanomethylicales</taxon>
        <taxon>Candidatus Methanomethylicaceae</taxon>
        <taxon>Candidatus Methanosuratincola (ex Vanwonterghem et al. 2016)</taxon>
    </lineage>
</organism>
<dbReference type="Gene3D" id="3.40.50.300">
    <property type="entry name" value="P-loop containing nucleotide triphosphate hydrolases"/>
    <property type="match status" value="1"/>
</dbReference>
<feature type="domain" description="ABC transporter" evidence="10">
    <location>
        <begin position="2"/>
        <end position="235"/>
    </location>
</feature>
<evidence type="ECO:0000256" key="1">
    <source>
        <dbReference type="ARBA" id="ARBA00004236"/>
    </source>
</evidence>
<dbReference type="PROSITE" id="PS00211">
    <property type="entry name" value="ABC_TRANSPORTER_1"/>
    <property type="match status" value="1"/>
</dbReference>
<keyword evidence="6" id="KW-0067">ATP-binding</keyword>
<dbReference type="InterPro" id="IPR015856">
    <property type="entry name" value="ABC_transpr_CbiO/EcfA_su"/>
</dbReference>
<dbReference type="GO" id="GO:0043190">
    <property type="term" value="C:ATP-binding cassette (ABC) transporter complex"/>
    <property type="evidence" value="ECO:0007669"/>
    <property type="project" value="TreeGrafter"/>
</dbReference>
<gene>
    <name evidence="11" type="ORF">Metus_0784</name>
</gene>
<comment type="caution">
    <text evidence="11">The sequence shown here is derived from an EMBL/GenBank/DDBJ whole genome shotgun (WGS) entry which is preliminary data.</text>
</comment>
<keyword evidence="5" id="KW-0547">Nucleotide-binding</keyword>
<dbReference type="InterPro" id="IPR003593">
    <property type="entry name" value="AAA+_ATPase"/>
</dbReference>
<dbReference type="CDD" id="cd03225">
    <property type="entry name" value="ABC_cobalt_CbiO_domain1"/>
    <property type="match status" value="1"/>
</dbReference>
<evidence type="ECO:0000256" key="5">
    <source>
        <dbReference type="ARBA" id="ARBA00022741"/>
    </source>
</evidence>
<evidence type="ECO:0000259" key="10">
    <source>
        <dbReference type="PROSITE" id="PS50893"/>
    </source>
</evidence>
<comment type="subcellular location">
    <subcellularLocation>
        <location evidence="1">Cell membrane</location>
    </subcellularLocation>
</comment>
<evidence type="ECO:0000256" key="8">
    <source>
        <dbReference type="ARBA" id="ARBA00023136"/>
    </source>
</evidence>
<evidence type="ECO:0000256" key="2">
    <source>
        <dbReference type="ARBA" id="ARBA00005417"/>
    </source>
</evidence>
<evidence type="ECO:0000256" key="9">
    <source>
        <dbReference type="ARBA" id="ARBA00025157"/>
    </source>
</evidence>
<keyword evidence="7" id="KW-1278">Translocase</keyword>
<evidence type="ECO:0000313" key="11">
    <source>
        <dbReference type="EMBL" id="RWX72810.1"/>
    </source>
</evidence>
<evidence type="ECO:0000256" key="4">
    <source>
        <dbReference type="ARBA" id="ARBA00022475"/>
    </source>
</evidence>